<feature type="compositionally biased region" description="Polar residues" evidence="1">
    <location>
        <begin position="10"/>
        <end position="25"/>
    </location>
</feature>
<organism evidence="3">
    <name type="scientific">Helicotheca tamesis</name>
    <dbReference type="NCBI Taxonomy" id="374047"/>
    <lineage>
        <taxon>Eukaryota</taxon>
        <taxon>Sar</taxon>
        <taxon>Stramenopiles</taxon>
        <taxon>Ochrophyta</taxon>
        <taxon>Bacillariophyta</taxon>
        <taxon>Mediophyceae</taxon>
        <taxon>Lithodesmiophycidae</taxon>
        <taxon>Lithodesmiales</taxon>
        <taxon>Lithodesmiaceae</taxon>
        <taxon>Helicotheca</taxon>
    </lineage>
</organism>
<dbReference type="EMBL" id="HBGV01009507">
    <property type="protein sequence ID" value="CAD9492221.1"/>
    <property type="molecule type" value="Transcribed_RNA"/>
</dbReference>
<evidence type="ECO:0000256" key="1">
    <source>
        <dbReference type="SAM" id="MobiDB-lite"/>
    </source>
</evidence>
<protein>
    <submittedName>
        <fullName evidence="3">Uncharacterized protein</fullName>
    </submittedName>
</protein>
<accession>A0A7S2HIW1</accession>
<sequence>MMTPDEIASATGNRSASMRNPTTESLGARAPETRRATAPGVVHVSGRAPGQVPSWARPAAAIRNTSSRIFHPGRIRQPQTADEENLDHQRTLAPSHSQELRTAEVRLSANSDTPTPKRIEIVHNCRSLFNCQEERCAVNYFLIVGIILMISVVVVLCILLSKG</sequence>
<name>A0A7S2HIW1_9STRA</name>
<keyword evidence="2" id="KW-0812">Transmembrane</keyword>
<dbReference type="AlphaFoldDB" id="A0A7S2HIW1"/>
<keyword evidence="2" id="KW-1133">Transmembrane helix</keyword>
<evidence type="ECO:0000256" key="2">
    <source>
        <dbReference type="SAM" id="Phobius"/>
    </source>
</evidence>
<feature type="region of interest" description="Disordered" evidence="1">
    <location>
        <begin position="1"/>
        <end position="53"/>
    </location>
</feature>
<evidence type="ECO:0000313" key="3">
    <source>
        <dbReference type="EMBL" id="CAD9492221.1"/>
    </source>
</evidence>
<gene>
    <name evidence="3" type="ORF">HTAM1171_LOCUS5882</name>
</gene>
<proteinExistence type="predicted"/>
<reference evidence="3" key="1">
    <citation type="submission" date="2021-01" db="EMBL/GenBank/DDBJ databases">
        <authorList>
            <person name="Corre E."/>
            <person name="Pelletier E."/>
            <person name="Niang G."/>
            <person name="Scheremetjew M."/>
            <person name="Finn R."/>
            <person name="Kale V."/>
            <person name="Holt S."/>
            <person name="Cochrane G."/>
            <person name="Meng A."/>
            <person name="Brown T."/>
            <person name="Cohen L."/>
        </authorList>
    </citation>
    <scope>NUCLEOTIDE SEQUENCE</scope>
    <source>
        <strain evidence="3">CCMP826</strain>
    </source>
</reference>
<keyword evidence="2" id="KW-0472">Membrane</keyword>
<feature type="transmembrane region" description="Helical" evidence="2">
    <location>
        <begin position="140"/>
        <end position="160"/>
    </location>
</feature>